<dbReference type="Proteomes" id="UP000006591">
    <property type="component" value="Chromosome 11"/>
</dbReference>
<dbReference type="HOGENOM" id="CLU_1573149_0_0_1"/>
<dbReference type="AlphaFoldDB" id="A0A0E0J2Y5"/>
<reference evidence="2" key="1">
    <citation type="submission" date="2015-04" db="UniProtKB">
        <authorList>
            <consortium name="EnsemblPlants"/>
        </authorList>
    </citation>
    <scope>IDENTIFICATION</scope>
    <source>
        <strain evidence="2">SL10</strain>
    </source>
</reference>
<reference evidence="2" key="2">
    <citation type="submission" date="2018-04" db="EMBL/GenBank/DDBJ databases">
        <title>OnivRS2 (Oryza nivara Reference Sequence Version 2).</title>
        <authorList>
            <person name="Zhang J."/>
            <person name="Kudrna D."/>
            <person name="Lee S."/>
            <person name="Talag J."/>
            <person name="Rajasekar S."/>
            <person name="Welchert J."/>
            <person name="Hsing Y.-I."/>
            <person name="Wing R.A."/>
        </authorList>
    </citation>
    <scope>NUCLEOTIDE SEQUENCE [LARGE SCALE GENOMIC DNA]</scope>
    <source>
        <strain evidence="2">SL10</strain>
    </source>
</reference>
<evidence type="ECO:0000256" key="1">
    <source>
        <dbReference type="SAM" id="MobiDB-lite"/>
    </source>
</evidence>
<dbReference type="EnsemblPlants" id="ONIVA11G16020.1">
    <property type="protein sequence ID" value="ONIVA11G16020.1"/>
    <property type="gene ID" value="ONIVA11G16020"/>
</dbReference>
<protein>
    <submittedName>
        <fullName evidence="2">Uncharacterized protein</fullName>
    </submittedName>
</protein>
<feature type="region of interest" description="Disordered" evidence="1">
    <location>
        <begin position="148"/>
        <end position="170"/>
    </location>
</feature>
<evidence type="ECO:0000313" key="3">
    <source>
        <dbReference type="Proteomes" id="UP000006591"/>
    </source>
</evidence>
<organism evidence="2">
    <name type="scientific">Oryza nivara</name>
    <name type="common">Indian wild rice</name>
    <name type="synonym">Oryza sativa f. spontanea</name>
    <dbReference type="NCBI Taxonomy" id="4536"/>
    <lineage>
        <taxon>Eukaryota</taxon>
        <taxon>Viridiplantae</taxon>
        <taxon>Streptophyta</taxon>
        <taxon>Embryophyta</taxon>
        <taxon>Tracheophyta</taxon>
        <taxon>Spermatophyta</taxon>
        <taxon>Magnoliopsida</taxon>
        <taxon>Liliopsida</taxon>
        <taxon>Poales</taxon>
        <taxon>Poaceae</taxon>
        <taxon>BOP clade</taxon>
        <taxon>Oryzoideae</taxon>
        <taxon>Oryzeae</taxon>
        <taxon>Oryzinae</taxon>
        <taxon>Oryza</taxon>
    </lineage>
</organism>
<evidence type="ECO:0000313" key="2">
    <source>
        <dbReference type="EnsemblPlants" id="ONIVA11G16020.1"/>
    </source>
</evidence>
<feature type="compositionally biased region" description="Acidic residues" evidence="1">
    <location>
        <begin position="161"/>
        <end position="170"/>
    </location>
</feature>
<dbReference type="Gramene" id="ONIVA11G16020.1">
    <property type="protein sequence ID" value="ONIVA11G16020.1"/>
    <property type="gene ID" value="ONIVA11G16020"/>
</dbReference>
<sequence length="170" mass="19194">MGWWRGGDLGLTGDAAAGTLATDARDLGGAAGGPKFPKFLRRSSYRRRRRTSWQWTQWCRVRASLSCEDRPDIARTFAALQLHARRAEITTLFGHAWSVLLIIADEQQRNVRRRPGLVHAIFFAGCMIDGRCIETGASRLYYDSSRKRLRPAPEAARGREGEDEEDDKCL</sequence>
<proteinExistence type="predicted"/>
<keyword evidence="3" id="KW-1185">Reference proteome</keyword>
<accession>A0A0E0J2Y5</accession>
<dbReference type="OMA" id="LVHAIFF"/>
<name>A0A0E0J2Y5_ORYNI</name>